<sequence length="221" mass="25349">MSELKNKGLPESIEVLSLFLASSPSIYHAQGPDIHEPIPYELYLFYERSCNIFIVQAPKPSALYDSIKNELVSLRQHCQLQLPTNICGVSQPWGDMRDVILGDDDLGDVFCPGSESNVCTFIFLVYWGSLDAMERFKNPKQESFQRYGGRIASDWWTKEVVARFLTLHDAGACIKQGTFRMRDFEANAPLTWPHVKNWQEQAMVRRRTRVRERGCTSCCTM</sequence>
<keyword evidence="2" id="KW-1185">Reference proteome</keyword>
<protein>
    <submittedName>
        <fullName evidence="1">Uncharacterized protein</fullName>
    </submittedName>
</protein>
<evidence type="ECO:0000313" key="2">
    <source>
        <dbReference type="Proteomes" id="UP000800036"/>
    </source>
</evidence>
<dbReference type="OrthoDB" id="3792212at2759"/>
<dbReference type="AlphaFoldDB" id="A0A6A5UP44"/>
<gene>
    <name evidence="1" type="ORF">BU23DRAFT_18439</name>
</gene>
<dbReference type="Proteomes" id="UP000800036">
    <property type="component" value="Unassembled WGS sequence"/>
</dbReference>
<reference evidence="1" key="1">
    <citation type="journal article" date="2020" name="Stud. Mycol.">
        <title>101 Dothideomycetes genomes: a test case for predicting lifestyles and emergence of pathogens.</title>
        <authorList>
            <person name="Haridas S."/>
            <person name="Albert R."/>
            <person name="Binder M."/>
            <person name="Bloem J."/>
            <person name="Labutti K."/>
            <person name="Salamov A."/>
            <person name="Andreopoulos B."/>
            <person name="Baker S."/>
            <person name="Barry K."/>
            <person name="Bills G."/>
            <person name="Bluhm B."/>
            <person name="Cannon C."/>
            <person name="Castanera R."/>
            <person name="Culley D."/>
            <person name="Daum C."/>
            <person name="Ezra D."/>
            <person name="Gonzalez J."/>
            <person name="Henrissat B."/>
            <person name="Kuo A."/>
            <person name="Liang C."/>
            <person name="Lipzen A."/>
            <person name="Lutzoni F."/>
            <person name="Magnuson J."/>
            <person name="Mondo S."/>
            <person name="Nolan M."/>
            <person name="Ohm R."/>
            <person name="Pangilinan J."/>
            <person name="Park H.-J."/>
            <person name="Ramirez L."/>
            <person name="Alfaro M."/>
            <person name="Sun H."/>
            <person name="Tritt A."/>
            <person name="Yoshinaga Y."/>
            <person name="Zwiers L.-H."/>
            <person name="Turgeon B."/>
            <person name="Goodwin S."/>
            <person name="Spatafora J."/>
            <person name="Crous P."/>
            <person name="Grigoriev I."/>
        </authorList>
    </citation>
    <scope>NUCLEOTIDE SEQUENCE</scope>
    <source>
        <strain evidence="1">CBS 107.79</strain>
    </source>
</reference>
<proteinExistence type="predicted"/>
<evidence type="ECO:0000313" key="1">
    <source>
        <dbReference type="EMBL" id="KAF1965699.1"/>
    </source>
</evidence>
<name>A0A6A5UP44_9PLEO</name>
<dbReference type="EMBL" id="ML976757">
    <property type="protein sequence ID" value="KAF1965699.1"/>
    <property type="molecule type" value="Genomic_DNA"/>
</dbReference>
<organism evidence="1 2">
    <name type="scientific">Bimuria novae-zelandiae CBS 107.79</name>
    <dbReference type="NCBI Taxonomy" id="1447943"/>
    <lineage>
        <taxon>Eukaryota</taxon>
        <taxon>Fungi</taxon>
        <taxon>Dikarya</taxon>
        <taxon>Ascomycota</taxon>
        <taxon>Pezizomycotina</taxon>
        <taxon>Dothideomycetes</taxon>
        <taxon>Pleosporomycetidae</taxon>
        <taxon>Pleosporales</taxon>
        <taxon>Massarineae</taxon>
        <taxon>Didymosphaeriaceae</taxon>
        <taxon>Bimuria</taxon>
    </lineage>
</organism>
<accession>A0A6A5UP44</accession>